<dbReference type="STRING" id="39966.A0A369JNH8"/>
<feature type="compositionally biased region" description="Basic and acidic residues" evidence="1">
    <location>
        <begin position="432"/>
        <end position="442"/>
    </location>
</feature>
<comment type="caution">
    <text evidence="2">The sequence shown here is derived from an EMBL/GenBank/DDBJ whole genome shotgun (WGS) entry which is preliminary data.</text>
</comment>
<sequence length="582" mass="63555">MDVAPSKTPAVPKVPIPVEESRAQRLQRQQARFRDRGGIFVPSNRNTLIEILLGRKPAQSPRKSRGRSLSRSPVKPKPKKVPVQSNSADTTTPTDYTSNRRTSPRKTTQKLQLRDGHEGNTEAVAGPSRLPEVAPRKAVKKPGKKPATSRKGKAKIDAVETDNPAPNRRGRPPKSKALVPDPVEAVVEKHPKPKAKRAVKPSTKQTNKKAKDQGSIVLEPEQTASQDADVVVPGINLKGKGKARIPLPLSVDPPDAQALSIALIPGPPKDSTLSHSKPNLELDAHASGPDPAAKHPRRVAAIKDKGVRVGPKDDSLTIRNENELMTLKRPESKADRGALSHPEHLQIDRKGKARQVEVTALEAKDTATEEPQKPIKSSRKRTRAPDPDPALDVSVKEAAGGVVQDTRKRPRVSPNPEKKKPQPRKTQANAKPSKEKVEREPSPDDVPPMERVASASKKRPREPDPDELPEPRVTKVPRKKKKVAVTEDEHAVLVNMADVENSDPAPKKMGTKRKHDAQEAPKTTSAQKSSSSRSVKSIISSTGSHGSIPKPKIKPRKSVMQRIREPLPQIEDDDPDPIDFLS</sequence>
<feature type="compositionally biased region" description="Low complexity" evidence="1">
    <location>
        <begin position="522"/>
        <end position="550"/>
    </location>
</feature>
<feature type="compositionally biased region" description="Basic residues" evidence="1">
    <location>
        <begin position="137"/>
        <end position="153"/>
    </location>
</feature>
<evidence type="ECO:0000313" key="2">
    <source>
        <dbReference type="EMBL" id="RDB23791.1"/>
    </source>
</evidence>
<proteinExistence type="predicted"/>
<evidence type="ECO:0000256" key="1">
    <source>
        <dbReference type="SAM" id="MobiDB-lite"/>
    </source>
</evidence>
<feature type="compositionally biased region" description="Polar residues" evidence="1">
    <location>
        <begin position="84"/>
        <end position="101"/>
    </location>
</feature>
<dbReference type="InParanoid" id="A0A369JNH8"/>
<dbReference type="EMBL" id="LUEZ02000046">
    <property type="protein sequence ID" value="RDB23791.1"/>
    <property type="molecule type" value="Genomic_DNA"/>
</dbReference>
<reference evidence="2" key="1">
    <citation type="submission" date="2018-04" db="EMBL/GenBank/DDBJ databases">
        <title>Whole genome sequencing of Hypsizygus marmoreus.</title>
        <authorList>
            <person name="Choi I.-G."/>
            <person name="Min B."/>
            <person name="Kim J.-G."/>
            <person name="Kim S."/>
            <person name="Oh Y.-L."/>
            <person name="Kong W.-S."/>
            <person name="Park H."/>
            <person name="Jeong J."/>
            <person name="Song E.-S."/>
        </authorList>
    </citation>
    <scope>NUCLEOTIDE SEQUENCE [LARGE SCALE GENOMIC DNA]</scope>
    <source>
        <strain evidence="2">51987-8</strain>
    </source>
</reference>
<name>A0A369JNH8_HYPMA</name>
<organism evidence="2 3">
    <name type="scientific">Hypsizygus marmoreus</name>
    <name type="common">White beech mushroom</name>
    <name type="synonym">Agaricus marmoreus</name>
    <dbReference type="NCBI Taxonomy" id="39966"/>
    <lineage>
        <taxon>Eukaryota</taxon>
        <taxon>Fungi</taxon>
        <taxon>Dikarya</taxon>
        <taxon>Basidiomycota</taxon>
        <taxon>Agaricomycotina</taxon>
        <taxon>Agaricomycetes</taxon>
        <taxon>Agaricomycetidae</taxon>
        <taxon>Agaricales</taxon>
        <taxon>Tricholomatineae</taxon>
        <taxon>Lyophyllaceae</taxon>
        <taxon>Hypsizygus</taxon>
    </lineage>
</organism>
<keyword evidence="3" id="KW-1185">Reference proteome</keyword>
<feature type="compositionally biased region" description="Basic and acidic residues" evidence="1">
    <location>
        <begin position="301"/>
        <end position="350"/>
    </location>
</feature>
<feature type="region of interest" description="Disordered" evidence="1">
    <location>
        <begin position="263"/>
        <end position="582"/>
    </location>
</feature>
<accession>A0A369JNH8</accession>
<evidence type="ECO:0000313" key="3">
    <source>
        <dbReference type="Proteomes" id="UP000076154"/>
    </source>
</evidence>
<dbReference type="Proteomes" id="UP000076154">
    <property type="component" value="Unassembled WGS sequence"/>
</dbReference>
<feature type="compositionally biased region" description="Basic residues" evidence="1">
    <location>
        <begin position="62"/>
        <end position="80"/>
    </location>
</feature>
<feature type="compositionally biased region" description="Acidic residues" evidence="1">
    <location>
        <begin position="570"/>
        <end position="582"/>
    </location>
</feature>
<feature type="region of interest" description="Disordered" evidence="1">
    <location>
        <begin position="1"/>
        <end position="224"/>
    </location>
</feature>
<feature type="compositionally biased region" description="Basic and acidic residues" evidence="1">
    <location>
        <begin position="362"/>
        <end position="373"/>
    </location>
</feature>
<protein>
    <submittedName>
        <fullName evidence="2">Uncharacterized protein</fullName>
    </submittedName>
</protein>
<dbReference type="AlphaFoldDB" id="A0A369JNH8"/>
<dbReference type="OrthoDB" id="3047765at2759"/>
<gene>
    <name evidence="2" type="ORF">Hypma_009307</name>
</gene>